<feature type="transmembrane region" description="Helical" evidence="15">
    <location>
        <begin position="302"/>
        <end position="325"/>
    </location>
</feature>
<evidence type="ECO:0000256" key="12">
    <source>
        <dbReference type="ARBA" id="ARBA00023012"/>
    </source>
</evidence>
<feature type="domain" description="PAS" evidence="17">
    <location>
        <begin position="347"/>
        <end position="383"/>
    </location>
</feature>
<organism evidence="18 19">
    <name type="scientific">Krasilnikovia cinnamomea</name>
    <dbReference type="NCBI Taxonomy" id="349313"/>
    <lineage>
        <taxon>Bacteria</taxon>
        <taxon>Bacillati</taxon>
        <taxon>Actinomycetota</taxon>
        <taxon>Actinomycetes</taxon>
        <taxon>Micromonosporales</taxon>
        <taxon>Micromonosporaceae</taxon>
        <taxon>Krasilnikovia</taxon>
    </lineage>
</organism>
<dbReference type="Pfam" id="PF13188">
    <property type="entry name" value="PAS_8"/>
    <property type="match status" value="1"/>
</dbReference>
<keyword evidence="9 18" id="KW-0418">Kinase</keyword>
<evidence type="ECO:0000256" key="13">
    <source>
        <dbReference type="ARBA" id="ARBA00023136"/>
    </source>
</evidence>
<name>A0A4Q7ZJ55_9ACTN</name>
<dbReference type="GO" id="GO:0000156">
    <property type="term" value="F:phosphorelay response regulator activity"/>
    <property type="evidence" value="ECO:0007669"/>
    <property type="project" value="TreeGrafter"/>
</dbReference>
<dbReference type="SMART" id="SM00387">
    <property type="entry name" value="HATPase_c"/>
    <property type="match status" value="1"/>
</dbReference>
<evidence type="ECO:0000256" key="6">
    <source>
        <dbReference type="ARBA" id="ARBA00022679"/>
    </source>
</evidence>
<dbReference type="SMART" id="SM00388">
    <property type="entry name" value="HisKA"/>
    <property type="match status" value="1"/>
</dbReference>
<reference evidence="18 19" key="1">
    <citation type="submission" date="2019-02" db="EMBL/GenBank/DDBJ databases">
        <title>Sequencing the genomes of 1000 actinobacteria strains.</title>
        <authorList>
            <person name="Klenk H.-P."/>
        </authorList>
    </citation>
    <scope>NUCLEOTIDE SEQUENCE [LARGE SCALE GENOMIC DNA]</scope>
    <source>
        <strain evidence="18 19">DSM 45162</strain>
    </source>
</reference>
<proteinExistence type="predicted"/>
<keyword evidence="12" id="KW-0902">Two-component regulatory system</keyword>
<dbReference type="Gene3D" id="1.10.287.130">
    <property type="match status" value="1"/>
</dbReference>
<dbReference type="GO" id="GO:0030295">
    <property type="term" value="F:protein kinase activator activity"/>
    <property type="evidence" value="ECO:0007669"/>
    <property type="project" value="TreeGrafter"/>
</dbReference>
<dbReference type="InterPro" id="IPR000014">
    <property type="entry name" value="PAS"/>
</dbReference>
<dbReference type="InterPro" id="IPR036097">
    <property type="entry name" value="HisK_dim/P_sf"/>
</dbReference>
<evidence type="ECO:0000256" key="8">
    <source>
        <dbReference type="ARBA" id="ARBA00022741"/>
    </source>
</evidence>
<keyword evidence="13 15" id="KW-0472">Membrane</keyword>
<evidence type="ECO:0000256" key="3">
    <source>
        <dbReference type="ARBA" id="ARBA00004236"/>
    </source>
</evidence>
<accession>A0A4Q7ZJ55</accession>
<dbReference type="Proteomes" id="UP000292564">
    <property type="component" value="Unassembled WGS sequence"/>
</dbReference>
<dbReference type="PANTHER" id="PTHR42878:SF7">
    <property type="entry name" value="SENSOR HISTIDINE KINASE GLRK"/>
    <property type="match status" value="1"/>
</dbReference>
<feature type="transmembrane region" description="Helical" evidence="15">
    <location>
        <begin position="103"/>
        <end position="123"/>
    </location>
</feature>
<evidence type="ECO:0000256" key="10">
    <source>
        <dbReference type="ARBA" id="ARBA00022840"/>
    </source>
</evidence>
<dbReference type="FunFam" id="3.30.565.10:FF:000006">
    <property type="entry name" value="Sensor histidine kinase WalK"/>
    <property type="match status" value="1"/>
</dbReference>
<feature type="transmembrane region" description="Helical" evidence="15">
    <location>
        <begin position="29"/>
        <end position="48"/>
    </location>
</feature>
<dbReference type="InterPro" id="IPR035965">
    <property type="entry name" value="PAS-like_dom_sf"/>
</dbReference>
<feature type="transmembrane region" description="Helical" evidence="15">
    <location>
        <begin position="232"/>
        <end position="251"/>
    </location>
</feature>
<dbReference type="SUPFAM" id="SSF55874">
    <property type="entry name" value="ATPase domain of HSP90 chaperone/DNA topoisomerase II/histidine kinase"/>
    <property type="match status" value="1"/>
</dbReference>
<dbReference type="EMBL" id="SHKY01000001">
    <property type="protein sequence ID" value="RZU50897.1"/>
    <property type="molecule type" value="Genomic_DNA"/>
</dbReference>
<evidence type="ECO:0000256" key="9">
    <source>
        <dbReference type="ARBA" id="ARBA00022777"/>
    </source>
</evidence>
<dbReference type="PROSITE" id="PS50109">
    <property type="entry name" value="HIS_KIN"/>
    <property type="match status" value="1"/>
</dbReference>
<evidence type="ECO:0000259" key="16">
    <source>
        <dbReference type="PROSITE" id="PS50109"/>
    </source>
</evidence>
<dbReference type="InterPro" id="IPR003594">
    <property type="entry name" value="HATPase_dom"/>
</dbReference>
<feature type="domain" description="Histidine kinase" evidence="16">
    <location>
        <begin position="476"/>
        <end position="695"/>
    </location>
</feature>
<dbReference type="Gene3D" id="3.30.565.10">
    <property type="entry name" value="Histidine kinase-like ATPase, C-terminal domain"/>
    <property type="match status" value="1"/>
</dbReference>
<dbReference type="Pfam" id="PF02518">
    <property type="entry name" value="HATPase_c"/>
    <property type="match status" value="1"/>
</dbReference>
<dbReference type="InterPro" id="IPR005467">
    <property type="entry name" value="His_kinase_dom"/>
</dbReference>
<keyword evidence="19" id="KW-1185">Reference proteome</keyword>
<feature type="transmembrane region" description="Helical" evidence="15">
    <location>
        <begin position="144"/>
        <end position="166"/>
    </location>
</feature>
<gene>
    <name evidence="18" type="ORF">EV385_2689</name>
</gene>
<evidence type="ECO:0000256" key="14">
    <source>
        <dbReference type="ARBA" id="ARBA00039401"/>
    </source>
</evidence>
<dbReference type="GO" id="GO:0000155">
    <property type="term" value="F:phosphorelay sensor kinase activity"/>
    <property type="evidence" value="ECO:0007669"/>
    <property type="project" value="InterPro"/>
</dbReference>
<protein>
    <recommendedName>
        <fullName evidence="14">Sensor-like histidine kinase SenX3</fullName>
        <ecNumber evidence="4">2.7.13.3</ecNumber>
    </recommendedName>
</protein>
<feature type="transmembrane region" description="Helical" evidence="15">
    <location>
        <begin position="54"/>
        <end position="72"/>
    </location>
</feature>
<evidence type="ECO:0000256" key="1">
    <source>
        <dbReference type="ARBA" id="ARBA00000085"/>
    </source>
</evidence>
<dbReference type="InterPro" id="IPR050351">
    <property type="entry name" value="BphY/WalK/GraS-like"/>
</dbReference>
<sequence>MSAAGSASDEAAVAEVTGPAYRMSVRASLLRTAGFAAVYAVAFAAGRMTVVSGSHLALLWPAAGVAVVWFCAQRRARLRWVDALALFTIGLLGNTLTGAGPTLGAVLALANLVQVVAFSALLSRWRPALWGAGGHLRPSTPRDLMCVLGTIVVAVLAGATTSQAGMWLVTGQLTGSSFIAWITRDIASAVVIGVAGMWFGPAMSAFRERHGSLVGWWRDADCDLRLIPTWRVAEYLAVATCSLIAYLIGLVSDNGLPLIAVTAWAAIRLHTGFVVLNNLVLAGASITFTLRGDGALATIPDPYLRAVTAHVLFAVVAVAALALALGRDERQGLVRELADQREQARQHAALMSAIIDSMGDALSLVDGRGRVVLRNPAAVRLLGEVEVVGDAHRRLRRLDGTPVPTEALPHTRALAGDHVEGEDLLVHKPGDHDARIVQVTATPLPNGHGCRSAVVLYHDVTAERRHRDHLVNFAGAVAHDLQSPLTAVEGWTELASDALEAEQPAIDRSRDSLTRVSRAATRMRGLINDLLAYTAARDADLTPTRVELAGLVADVTAARADAAVAAGRPAPQLAPGRLHPVHADAGAVRQLLDNLIGNAIKYTAPGVTAHLKITSTRRDDIVEVTIADNGIGIPPGQHEAIFDDFHRAHAGGAYAGTGLGLAICHRIVSRHGGTIAADDNPGGGSRFTFTLPAADPPPTTGHPDVALALPTTAAPTRTGDRVPARA</sequence>
<evidence type="ECO:0000259" key="17">
    <source>
        <dbReference type="PROSITE" id="PS50112"/>
    </source>
</evidence>
<dbReference type="PANTHER" id="PTHR42878">
    <property type="entry name" value="TWO-COMPONENT HISTIDINE KINASE"/>
    <property type="match status" value="1"/>
</dbReference>
<keyword evidence="8" id="KW-0547">Nucleotide-binding</keyword>
<keyword evidence="5" id="KW-0597">Phosphoprotein</keyword>
<dbReference type="GO" id="GO:0005886">
    <property type="term" value="C:plasma membrane"/>
    <property type="evidence" value="ECO:0007669"/>
    <property type="project" value="UniProtKB-SubCell"/>
</dbReference>
<dbReference type="CDD" id="cd00075">
    <property type="entry name" value="HATPase"/>
    <property type="match status" value="1"/>
</dbReference>
<dbReference type="InterPro" id="IPR004358">
    <property type="entry name" value="Sig_transdc_His_kin-like_C"/>
</dbReference>
<evidence type="ECO:0000313" key="19">
    <source>
        <dbReference type="Proteomes" id="UP000292564"/>
    </source>
</evidence>
<feature type="transmembrane region" description="Helical" evidence="15">
    <location>
        <begin position="178"/>
        <end position="199"/>
    </location>
</feature>
<evidence type="ECO:0000256" key="4">
    <source>
        <dbReference type="ARBA" id="ARBA00012438"/>
    </source>
</evidence>
<keyword evidence="10" id="KW-0067">ATP-binding</keyword>
<dbReference type="PRINTS" id="PR00344">
    <property type="entry name" value="BCTRLSENSOR"/>
</dbReference>
<dbReference type="CDD" id="cd00082">
    <property type="entry name" value="HisKA"/>
    <property type="match status" value="1"/>
</dbReference>
<dbReference type="EC" id="2.7.13.3" evidence="4"/>
<dbReference type="Gene3D" id="3.30.450.20">
    <property type="entry name" value="PAS domain"/>
    <property type="match status" value="1"/>
</dbReference>
<feature type="transmembrane region" description="Helical" evidence="15">
    <location>
        <begin position="271"/>
        <end position="290"/>
    </location>
</feature>
<dbReference type="InterPro" id="IPR003661">
    <property type="entry name" value="HisK_dim/P_dom"/>
</dbReference>
<evidence type="ECO:0000256" key="15">
    <source>
        <dbReference type="SAM" id="Phobius"/>
    </source>
</evidence>
<dbReference type="GO" id="GO:0007234">
    <property type="term" value="P:osmosensory signaling via phosphorelay pathway"/>
    <property type="evidence" value="ECO:0007669"/>
    <property type="project" value="TreeGrafter"/>
</dbReference>
<keyword evidence="6" id="KW-0808">Transferase</keyword>
<keyword evidence="7 15" id="KW-0812">Transmembrane</keyword>
<dbReference type="GO" id="GO:0005524">
    <property type="term" value="F:ATP binding"/>
    <property type="evidence" value="ECO:0007669"/>
    <property type="project" value="UniProtKB-KW"/>
</dbReference>
<dbReference type="InterPro" id="IPR036890">
    <property type="entry name" value="HATPase_C_sf"/>
</dbReference>
<feature type="transmembrane region" description="Helical" evidence="15">
    <location>
        <begin position="79"/>
        <end position="97"/>
    </location>
</feature>
<evidence type="ECO:0000313" key="18">
    <source>
        <dbReference type="EMBL" id="RZU50897.1"/>
    </source>
</evidence>
<dbReference type="PROSITE" id="PS50112">
    <property type="entry name" value="PAS"/>
    <property type="match status" value="1"/>
</dbReference>
<evidence type="ECO:0000256" key="11">
    <source>
        <dbReference type="ARBA" id="ARBA00022989"/>
    </source>
</evidence>
<keyword evidence="11 15" id="KW-1133">Transmembrane helix</keyword>
<evidence type="ECO:0000256" key="2">
    <source>
        <dbReference type="ARBA" id="ARBA00004141"/>
    </source>
</evidence>
<comment type="catalytic activity">
    <reaction evidence="1">
        <text>ATP + protein L-histidine = ADP + protein N-phospho-L-histidine.</text>
        <dbReference type="EC" id="2.7.13.3"/>
    </reaction>
</comment>
<comment type="caution">
    <text evidence="18">The sequence shown here is derived from an EMBL/GenBank/DDBJ whole genome shotgun (WGS) entry which is preliminary data.</text>
</comment>
<evidence type="ECO:0000256" key="7">
    <source>
        <dbReference type="ARBA" id="ARBA00022692"/>
    </source>
</evidence>
<dbReference type="SUPFAM" id="SSF47384">
    <property type="entry name" value="Homodimeric domain of signal transducing histidine kinase"/>
    <property type="match status" value="1"/>
</dbReference>
<dbReference type="AlphaFoldDB" id="A0A4Q7ZJ55"/>
<dbReference type="SUPFAM" id="SSF55785">
    <property type="entry name" value="PYP-like sensor domain (PAS domain)"/>
    <property type="match status" value="1"/>
</dbReference>
<dbReference type="Pfam" id="PF00512">
    <property type="entry name" value="HisKA"/>
    <property type="match status" value="1"/>
</dbReference>
<evidence type="ECO:0000256" key="5">
    <source>
        <dbReference type="ARBA" id="ARBA00022553"/>
    </source>
</evidence>
<comment type="subcellular location">
    <subcellularLocation>
        <location evidence="3">Cell membrane</location>
    </subcellularLocation>
    <subcellularLocation>
        <location evidence="2">Membrane</location>
        <topology evidence="2">Multi-pass membrane protein</topology>
    </subcellularLocation>
</comment>